<dbReference type="GO" id="GO:0010468">
    <property type="term" value="P:regulation of gene expression"/>
    <property type="evidence" value="ECO:0007669"/>
    <property type="project" value="TreeGrafter"/>
</dbReference>
<dbReference type="GO" id="GO:0005634">
    <property type="term" value="C:nucleus"/>
    <property type="evidence" value="ECO:0007669"/>
    <property type="project" value="TreeGrafter"/>
</dbReference>
<dbReference type="InterPro" id="IPR011009">
    <property type="entry name" value="Kinase-like_dom_sf"/>
</dbReference>
<comment type="caution">
    <text evidence="8">The sequence shown here is derived from an EMBL/GenBank/DDBJ whole genome shotgun (WGS) entry which is preliminary data.</text>
</comment>
<dbReference type="EC" id="2.7.11.22" evidence="2"/>
<comment type="similarity">
    <text evidence="1">Belongs to the protein kinase superfamily. CMGC Ser/Thr protein kinase family. CDC2/CDKX subfamily.</text>
</comment>
<dbReference type="SMART" id="SM00220">
    <property type="entry name" value="S_TKc"/>
    <property type="match status" value="1"/>
</dbReference>
<dbReference type="Proteomes" id="UP000887226">
    <property type="component" value="Unassembled WGS sequence"/>
</dbReference>
<dbReference type="PROSITE" id="PS50011">
    <property type="entry name" value="PROTEIN_KINASE_DOM"/>
    <property type="match status" value="1"/>
</dbReference>
<evidence type="ECO:0000256" key="4">
    <source>
        <dbReference type="ARBA" id="ARBA00022840"/>
    </source>
</evidence>
<evidence type="ECO:0000313" key="9">
    <source>
        <dbReference type="Proteomes" id="UP000887226"/>
    </source>
</evidence>
<evidence type="ECO:0000256" key="5">
    <source>
        <dbReference type="ARBA" id="ARBA00047811"/>
    </source>
</evidence>
<keyword evidence="8" id="KW-0418">Kinase</keyword>
<evidence type="ECO:0000313" key="8">
    <source>
        <dbReference type="EMBL" id="KAG9242378.1"/>
    </source>
</evidence>
<dbReference type="AlphaFoldDB" id="A0A9P7YYM7"/>
<dbReference type="SUPFAM" id="SSF56112">
    <property type="entry name" value="Protein kinase-like (PK-like)"/>
    <property type="match status" value="1"/>
</dbReference>
<dbReference type="GO" id="GO:0030332">
    <property type="term" value="F:cyclin binding"/>
    <property type="evidence" value="ECO:0007669"/>
    <property type="project" value="TreeGrafter"/>
</dbReference>
<dbReference type="EMBL" id="MU254080">
    <property type="protein sequence ID" value="KAG9242378.1"/>
    <property type="molecule type" value="Genomic_DNA"/>
</dbReference>
<dbReference type="OrthoDB" id="413582at2759"/>
<protein>
    <recommendedName>
        <fullName evidence="2">cyclin-dependent kinase</fullName>
        <ecNumber evidence="2">2.7.11.22</ecNumber>
    </recommendedName>
</protein>
<evidence type="ECO:0000256" key="6">
    <source>
        <dbReference type="ARBA" id="ARBA00048367"/>
    </source>
</evidence>
<evidence type="ECO:0000256" key="3">
    <source>
        <dbReference type="ARBA" id="ARBA00022741"/>
    </source>
</evidence>
<dbReference type="Gene3D" id="1.10.510.10">
    <property type="entry name" value="Transferase(Phosphotransferase) domain 1"/>
    <property type="match status" value="1"/>
</dbReference>
<dbReference type="GO" id="GO:0000307">
    <property type="term" value="C:cyclin-dependent protein kinase holoenzyme complex"/>
    <property type="evidence" value="ECO:0007669"/>
    <property type="project" value="TreeGrafter"/>
</dbReference>
<dbReference type="GO" id="GO:0005737">
    <property type="term" value="C:cytoplasm"/>
    <property type="evidence" value="ECO:0007669"/>
    <property type="project" value="TreeGrafter"/>
</dbReference>
<evidence type="ECO:0000256" key="1">
    <source>
        <dbReference type="ARBA" id="ARBA00006485"/>
    </source>
</evidence>
<dbReference type="PANTHER" id="PTHR24056">
    <property type="entry name" value="CELL DIVISION PROTEIN KINASE"/>
    <property type="match status" value="1"/>
</dbReference>
<sequence>MASTDSWRSQLSAVDRYGKIELLKKMIEARGQVATGTAMKTVIAAENDAYKASASKEEYEAACSTSIVPDGPSLSPSTQEDVSGITIGPYQNCLHISDGLISSVYRSKLVALKVITETHDIAPHDPQREVAILKALHHPAIIPLTTSFRDTSSRLVLVFPYQPSTLSEFINEAPISLRLTKSIFHAIFSGLHYLHYQGLIHRDIKPANILLNPTSRAIIADFGTAWHPTLSLPAEPAARKILEVGTTCYRAPETLFGNYAYTSALDIWSTGAMLAECLRSPPSPLFVSPPAHQDGNQLGLILSMFKTLGTPTRASWPEAKTFTTPPFEWYNEFPGENWEKLLPGAKDEARELVKGLVRYESGRRFTAEQALEQSFFREEEAGGQ</sequence>
<dbReference type="GO" id="GO:0005524">
    <property type="term" value="F:ATP binding"/>
    <property type="evidence" value="ECO:0007669"/>
    <property type="project" value="UniProtKB-KW"/>
</dbReference>
<comment type="catalytic activity">
    <reaction evidence="6">
        <text>L-seryl-[protein] + ATP = O-phospho-L-seryl-[protein] + ADP + H(+)</text>
        <dbReference type="Rhea" id="RHEA:17989"/>
        <dbReference type="Rhea" id="RHEA-COMP:9863"/>
        <dbReference type="Rhea" id="RHEA-COMP:11604"/>
        <dbReference type="ChEBI" id="CHEBI:15378"/>
        <dbReference type="ChEBI" id="CHEBI:29999"/>
        <dbReference type="ChEBI" id="CHEBI:30616"/>
        <dbReference type="ChEBI" id="CHEBI:83421"/>
        <dbReference type="ChEBI" id="CHEBI:456216"/>
        <dbReference type="EC" id="2.7.11.22"/>
    </reaction>
</comment>
<keyword evidence="4" id="KW-0067">ATP-binding</keyword>
<name>A0A9P7YYM7_9HELO</name>
<evidence type="ECO:0000256" key="2">
    <source>
        <dbReference type="ARBA" id="ARBA00012425"/>
    </source>
</evidence>
<keyword evidence="3" id="KW-0547">Nucleotide-binding</keyword>
<dbReference type="Gene3D" id="3.30.200.20">
    <property type="entry name" value="Phosphorylase Kinase, domain 1"/>
    <property type="match status" value="1"/>
</dbReference>
<dbReference type="GO" id="GO:0007165">
    <property type="term" value="P:signal transduction"/>
    <property type="evidence" value="ECO:0007669"/>
    <property type="project" value="TreeGrafter"/>
</dbReference>
<keyword evidence="9" id="KW-1185">Reference proteome</keyword>
<keyword evidence="8" id="KW-0808">Transferase</keyword>
<dbReference type="InterPro" id="IPR050108">
    <property type="entry name" value="CDK"/>
</dbReference>
<gene>
    <name evidence="8" type="ORF">BJ878DRAFT_515925</name>
</gene>
<dbReference type="GO" id="GO:0000082">
    <property type="term" value="P:G1/S transition of mitotic cell cycle"/>
    <property type="evidence" value="ECO:0007669"/>
    <property type="project" value="TreeGrafter"/>
</dbReference>
<evidence type="ECO:0000259" key="7">
    <source>
        <dbReference type="PROSITE" id="PS50011"/>
    </source>
</evidence>
<dbReference type="Pfam" id="PF00069">
    <property type="entry name" value="Pkinase"/>
    <property type="match status" value="1"/>
</dbReference>
<dbReference type="InterPro" id="IPR000719">
    <property type="entry name" value="Prot_kinase_dom"/>
</dbReference>
<proteinExistence type="inferred from homology"/>
<comment type="catalytic activity">
    <reaction evidence="5">
        <text>L-threonyl-[protein] + ATP = O-phospho-L-threonyl-[protein] + ADP + H(+)</text>
        <dbReference type="Rhea" id="RHEA:46608"/>
        <dbReference type="Rhea" id="RHEA-COMP:11060"/>
        <dbReference type="Rhea" id="RHEA-COMP:11605"/>
        <dbReference type="ChEBI" id="CHEBI:15378"/>
        <dbReference type="ChEBI" id="CHEBI:30013"/>
        <dbReference type="ChEBI" id="CHEBI:30616"/>
        <dbReference type="ChEBI" id="CHEBI:61977"/>
        <dbReference type="ChEBI" id="CHEBI:456216"/>
        <dbReference type="EC" id="2.7.11.22"/>
    </reaction>
</comment>
<dbReference type="PROSITE" id="PS00108">
    <property type="entry name" value="PROTEIN_KINASE_ST"/>
    <property type="match status" value="1"/>
</dbReference>
<feature type="domain" description="Protein kinase" evidence="7">
    <location>
        <begin position="90"/>
        <end position="376"/>
    </location>
</feature>
<dbReference type="GO" id="GO:0010389">
    <property type="term" value="P:regulation of G2/M transition of mitotic cell cycle"/>
    <property type="evidence" value="ECO:0007669"/>
    <property type="project" value="TreeGrafter"/>
</dbReference>
<dbReference type="InterPro" id="IPR008271">
    <property type="entry name" value="Ser/Thr_kinase_AS"/>
</dbReference>
<reference evidence="8" key="1">
    <citation type="journal article" date="2021" name="IMA Fungus">
        <title>Genomic characterization of three marine fungi, including Emericellopsis atlantica sp. nov. with signatures of a generalist lifestyle and marine biomass degradation.</title>
        <authorList>
            <person name="Hagestad O.C."/>
            <person name="Hou L."/>
            <person name="Andersen J.H."/>
            <person name="Hansen E.H."/>
            <person name="Altermark B."/>
            <person name="Li C."/>
            <person name="Kuhnert E."/>
            <person name="Cox R.J."/>
            <person name="Crous P.W."/>
            <person name="Spatafora J.W."/>
            <person name="Lail K."/>
            <person name="Amirebrahimi M."/>
            <person name="Lipzen A."/>
            <person name="Pangilinan J."/>
            <person name="Andreopoulos W."/>
            <person name="Hayes R.D."/>
            <person name="Ng V."/>
            <person name="Grigoriev I.V."/>
            <person name="Jackson S.A."/>
            <person name="Sutton T.D.S."/>
            <person name="Dobson A.D.W."/>
            <person name="Rama T."/>
        </authorList>
    </citation>
    <scope>NUCLEOTIDE SEQUENCE</scope>
    <source>
        <strain evidence="8">TRa3180A</strain>
    </source>
</reference>
<accession>A0A9P7YYM7</accession>
<dbReference type="PANTHER" id="PTHR24056:SF576">
    <property type="entry name" value="SERINE_THREONINE-PROTEIN KINASE CSK1"/>
    <property type="match status" value="1"/>
</dbReference>
<dbReference type="GO" id="GO:0004693">
    <property type="term" value="F:cyclin-dependent protein serine/threonine kinase activity"/>
    <property type="evidence" value="ECO:0007669"/>
    <property type="project" value="UniProtKB-EC"/>
</dbReference>
<organism evidence="8 9">
    <name type="scientific">Calycina marina</name>
    <dbReference type="NCBI Taxonomy" id="1763456"/>
    <lineage>
        <taxon>Eukaryota</taxon>
        <taxon>Fungi</taxon>
        <taxon>Dikarya</taxon>
        <taxon>Ascomycota</taxon>
        <taxon>Pezizomycotina</taxon>
        <taxon>Leotiomycetes</taxon>
        <taxon>Helotiales</taxon>
        <taxon>Pezizellaceae</taxon>
        <taxon>Calycina</taxon>
    </lineage>
</organism>